<comment type="similarity">
    <text evidence="1">Belongs to the universal ribosomal protein uL22 family.</text>
</comment>
<dbReference type="PANTHER" id="PTHR13501:SF10">
    <property type="entry name" value="LARGE RIBOSOMAL SUBUNIT PROTEIN UL22M"/>
    <property type="match status" value="1"/>
</dbReference>
<evidence type="ECO:0000313" key="3">
    <source>
        <dbReference type="EMBL" id="KAG7347284.1"/>
    </source>
</evidence>
<dbReference type="Proteomes" id="UP000693970">
    <property type="component" value="Unassembled WGS sequence"/>
</dbReference>
<gene>
    <name evidence="3" type="ORF">IV203_015989</name>
</gene>
<reference evidence="3" key="1">
    <citation type="journal article" date="2021" name="Sci. Rep.">
        <title>Diploid genomic architecture of Nitzschia inconspicua, an elite biomass production diatom.</title>
        <authorList>
            <person name="Oliver A."/>
            <person name="Podell S."/>
            <person name="Pinowska A."/>
            <person name="Traller J.C."/>
            <person name="Smith S.R."/>
            <person name="McClure R."/>
            <person name="Beliaev A."/>
            <person name="Bohutskyi P."/>
            <person name="Hill E.A."/>
            <person name="Rabines A."/>
            <person name="Zheng H."/>
            <person name="Allen L.Z."/>
            <person name="Kuo A."/>
            <person name="Grigoriev I.V."/>
            <person name="Allen A.E."/>
            <person name="Hazlebeck D."/>
            <person name="Allen E.E."/>
        </authorList>
    </citation>
    <scope>NUCLEOTIDE SEQUENCE</scope>
    <source>
        <strain evidence="3">Hildebrandi</strain>
    </source>
</reference>
<dbReference type="GO" id="GO:0015934">
    <property type="term" value="C:large ribosomal subunit"/>
    <property type="evidence" value="ECO:0007669"/>
    <property type="project" value="InterPro"/>
</dbReference>
<dbReference type="Pfam" id="PF00237">
    <property type="entry name" value="Ribosomal_L22"/>
    <property type="match status" value="1"/>
</dbReference>
<dbReference type="InterPro" id="IPR001063">
    <property type="entry name" value="Ribosomal_uL22"/>
</dbReference>
<feature type="region of interest" description="Disordered" evidence="2">
    <location>
        <begin position="81"/>
        <end position="110"/>
    </location>
</feature>
<feature type="region of interest" description="Disordered" evidence="2">
    <location>
        <begin position="268"/>
        <end position="311"/>
    </location>
</feature>
<keyword evidence="4" id="KW-1185">Reference proteome</keyword>
<comment type="caution">
    <text evidence="3">The sequence shown here is derived from an EMBL/GenBank/DDBJ whole genome shotgun (WGS) entry which is preliminary data.</text>
</comment>
<keyword evidence="1 3" id="KW-0689">Ribosomal protein</keyword>
<dbReference type="OrthoDB" id="416470at2759"/>
<organism evidence="3 4">
    <name type="scientific">Nitzschia inconspicua</name>
    <dbReference type="NCBI Taxonomy" id="303405"/>
    <lineage>
        <taxon>Eukaryota</taxon>
        <taxon>Sar</taxon>
        <taxon>Stramenopiles</taxon>
        <taxon>Ochrophyta</taxon>
        <taxon>Bacillariophyta</taxon>
        <taxon>Bacillariophyceae</taxon>
        <taxon>Bacillariophycidae</taxon>
        <taxon>Bacillariales</taxon>
        <taxon>Bacillariaceae</taxon>
        <taxon>Nitzschia</taxon>
    </lineage>
</organism>
<accession>A0A9K3KP73</accession>
<dbReference type="GO" id="GO:0006412">
    <property type="term" value="P:translation"/>
    <property type="evidence" value="ECO:0007669"/>
    <property type="project" value="InterPro"/>
</dbReference>
<feature type="compositionally biased region" description="Basic and acidic residues" evidence="2">
    <location>
        <begin position="283"/>
        <end position="303"/>
    </location>
</feature>
<proteinExistence type="inferred from homology"/>
<evidence type="ECO:0000256" key="1">
    <source>
        <dbReference type="RuleBase" id="RU004005"/>
    </source>
</evidence>
<dbReference type="CDD" id="cd00336">
    <property type="entry name" value="Ribosomal_L22"/>
    <property type="match status" value="1"/>
</dbReference>
<reference evidence="3" key="2">
    <citation type="submission" date="2021-04" db="EMBL/GenBank/DDBJ databases">
        <authorList>
            <person name="Podell S."/>
        </authorList>
    </citation>
    <scope>NUCLEOTIDE SEQUENCE</scope>
    <source>
        <strain evidence="3">Hildebrandi</strain>
    </source>
</reference>
<protein>
    <submittedName>
        <fullName evidence="3">50S ribosomal protein L22</fullName>
    </submittedName>
</protein>
<dbReference type="EMBL" id="JAGRRH010000020">
    <property type="protein sequence ID" value="KAG7347284.1"/>
    <property type="molecule type" value="Genomic_DNA"/>
</dbReference>
<name>A0A9K3KP73_9STRA</name>
<evidence type="ECO:0000256" key="2">
    <source>
        <dbReference type="SAM" id="MobiDB-lite"/>
    </source>
</evidence>
<dbReference type="GO" id="GO:0003735">
    <property type="term" value="F:structural constituent of ribosome"/>
    <property type="evidence" value="ECO:0007669"/>
    <property type="project" value="InterPro"/>
</dbReference>
<feature type="compositionally biased region" description="Low complexity" evidence="2">
    <location>
        <begin position="81"/>
        <end position="103"/>
    </location>
</feature>
<dbReference type="AlphaFoldDB" id="A0A9K3KP73"/>
<dbReference type="PANTHER" id="PTHR13501">
    <property type="entry name" value="CHLOROPLAST 50S RIBOSOMAL PROTEIN L22-RELATED"/>
    <property type="match status" value="1"/>
</dbReference>
<evidence type="ECO:0000313" key="4">
    <source>
        <dbReference type="Proteomes" id="UP000693970"/>
    </source>
</evidence>
<sequence length="311" mass="34708">MNVLSNRFLCHGSRFASKITGGRRFVSLTGGGATATTACGSIAPYGTGRSTSSLLVLLSSSSSFRPLTSILSMSNFSTVASTRPSSSSQQQQQQSVVLPTSPSTFSDDESGQQMGVFFDTRKLPKLKPSVVQRRLANCKTYEGREKNIRQSPWKLNRVCQLAAGLTLEEALTQLRFCPIKNADLVAKVLKRTSNLADIRDGIQMSQLEVAECFATKSVMLRRIKPMGRGRHGIMHHKFSHIRVVLREIDFPLKIYQQKSMNQKKKWLMHQKRAEQDGQAASAKRQEMERLMKKQQEQERERKAAAAGASKK</sequence>
<keyword evidence="1" id="KW-0687">Ribonucleoprotein</keyword>
<dbReference type="InterPro" id="IPR047867">
    <property type="entry name" value="Ribosomal_uL22_bac/org-type"/>
</dbReference>